<dbReference type="AlphaFoldDB" id="A0A316JBJ8"/>
<dbReference type="Proteomes" id="UP000245865">
    <property type="component" value="Unassembled WGS sequence"/>
</dbReference>
<dbReference type="EMBL" id="QGDB01000002">
    <property type="protein sequence ID" value="PWL18621.1"/>
    <property type="molecule type" value="Genomic_DNA"/>
</dbReference>
<accession>A0A316JBJ8</accession>
<dbReference type="RefSeq" id="WP_109705519.1">
    <property type="nucleotide sequence ID" value="NZ_QGDB01000002.1"/>
</dbReference>
<organism evidence="1 2">
    <name type="scientific">Falsochrobactrum shanghaiense</name>
    <dbReference type="NCBI Taxonomy" id="2201899"/>
    <lineage>
        <taxon>Bacteria</taxon>
        <taxon>Pseudomonadati</taxon>
        <taxon>Pseudomonadota</taxon>
        <taxon>Alphaproteobacteria</taxon>
        <taxon>Hyphomicrobiales</taxon>
        <taxon>Brucellaceae</taxon>
        <taxon>Falsochrobactrum</taxon>
    </lineage>
</organism>
<evidence type="ECO:0000313" key="2">
    <source>
        <dbReference type="Proteomes" id="UP000245865"/>
    </source>
</evidence>
<protein>
    <recommendedName>
        <fullName evidence="3">DUF1127 domain-containing protein</fullName>
    </recommendedName>
</protein>
<evidence type="ECO:0008006" key="3">
    <source>
        <dbReference type="Google" id="ProtNLM"/>
    </source>
</evidence>
<keyword evidence="2" id="KW-1185">Reference proteome</keyword>
<reference evidence="1 2" key="1">
    <citation type="submission" date="2018-05" db="EMBL/GenBank/DDBJ databases">
        <title>Comparative genomic sequence analysis between strain HN4 and CCM 8460T (Falsochrobactrum ovis) will provide more evidence to prove that HN4 is a new species of Falsochrobactrum.</title>
        <authorList>
            <person name="Lyu W."/>
            <person name="Sun L."/>
            <person name="Yao L."/>
        </authorList>
    </citation>
    <scope>NUCLEOTIDE SEQUENCE [LARGE SCALE GENOMIC DNA]</scope>
    <source>
        <strain evidence="1 2">HN4</strain>
    </source>
</reference>
<evidence type="ECO:0000313" key="1">
    <source>
        <dbReference type="EMBL" id="PWL18621.1"/>
    </source>
</evidence>
<sequence>MTSTSKTMTTFLPLAGRRVFAPGQAVGAVFGRVKHRWTSWRNRRHLSHLHELDDYLLRDLGLERRDISAALHHSGNEDPTRLLNVLADARLRLELSRNIT</sequence>
<gene>
    <name evidence="1" type="ORF">DKP76_05910</name>
</gene>
<proteinExistence type="predicted"/>
<dbReference type="OrthoDB" id="7861975at2"/>
<comment type="caution">
    <text evidence="1">The sequence shown here is derived from an EMBL/GenBank/DDBJ whole genome shotgun (WGS) entry which is preliminary data.</text>
</comment>
<name>A0A316JBJ8_9HYPH</name>